<dbReference type="EMBL" id="QVEP01000004">
    <property type="protein sequence ID" value="RGB81725.1"/>
    <property type="molecule type" value="Genomic_DNA"/>
</dbReference>
<evidence type="ECO:0000259" key="2">
    <source>
        <dbReference type="Pfam" id="PF04233"/>
    </source>
</evidence>
<dbReference type="AlphaFoldDB" id="A0A3E2TSB9"/>
<feature type="region of interest" description="Disordered" evidence="1">
    <location>
        <begin position="314"/>
        <end position="340"/>
    </location>
</feature>
<reference evidence="3 4" key="1">
    <citation type="submission" date="2018-08" db="EMBL/GenBank/DDBJ databases">
        <title>A genome reference for cultivated species of the human gut microbiota.</title>
        <authorList>
            <person name="Zou Y."/>
            <person name="Xue W."/>
            <person name="Luo G."/>
        </authorList>
    </citation>
    <scope>NUCLEOTIDE SEQUENCE [LARGE SCALE GENOMIC DNA]</scope>
    <source>
        <strain evidence="3 4">AF45-17</strain>
    </source>
</reference>
<gene>
    <name evidence="3" type="ORF">DW070_02810</name>
</gene>
<dbReference type="InterPro" id="IPR006528">
    <property type="entry name" value="Phage_head_morphogenesis_dom"/>
</dbReference>
<evidence type="ECO:0000313" key="3">
    <source>
        <dbReference type="EMBL" id="RGB81725.1"/>
    </source>
</evidence>
<dbReference type="Proteomes" id="UP000260773">
    <property type="component" value="Unassembled WGS sequence"/>
</dbReference>
<comment type="caution">
    <text evidence="3">The sequence shown here is derived from an EMBL/GenBank/DDBJ whole genome shotgun (WGS) entry which is preliminary data.</text>
</comment>
<dbReference type="Pfam" id="PF04233">
    <property type="entry name" value="Phage_Mu_F"/>
    <property type="match status" value="1"/>
</dbReference>
<evidence type="ECO:0000256" key="1">
    <source>
        <dbReference type="SAM" id="MobiDB-lite"/>
    </source>
</evidence>
<feature type="domain" description="Phage head morphogenesis" evidence="2">
    <location>
        <begin position="189"/>
        <end position="291"/>
    </location>
</feature>
<protein>
    <recommendedName>
        <fullName evidence="2">Phage head morphogenesis domain-containing protein</fullName>
    </recommendedName>
</protein>
<evidence type="ECO:0000313" key="4">
    <source>
        <dbReference type="Proteomes" id="UP000260773"/>
    </source>
</evidence>
<dbReference type="NCBIfam" id="TIGR01641">
    <property type="entry name" value="phageSPP1_gp7"/>
    <property type="match status" value="1"/>
</dbReference>
<feature type="compositionally biased region" description="Basic and acidic residues" evidence="1">
    <location>
        <begin position="314"/>
        <end position="324"/>
    </location>
</feature>
<proteinExistence type="predicted"/>
<accession>A0A3E2TSB9</accession>
<name>A0A3E2TSB9_9FIRM</name>
<organism evidence="3 4">
    <name type="scientific">Coprococcus catus</name>
    <dbReference type="NCBI Taxonomy" id="116085"/>
    <lineage>
        <taxon>Bacteria</taxon>
        <taxon>Bacillati</taxon>
        <taxon>Bacillota</taxon>
        <taxon>Clostridia</taxon>
        <taxon>Lachnospirales</taxon>
        <taxon>Lachnospiraceae</taxon>
        <taxon>Coprococcus</taxon>
    </lineage>
</organism>
<sequence length="466" mass="54420">MPMKSSEYWKKREVEALKSYQKDEEAYYEEIQEIYADMMERIQKEIDSFYIKYAVKEDISMAEAKKRVSQLDIKAYARKAKKYVRNRDFSDEANEEMRLYNATMKINRLEMLKANIGLELVSGYDELQKYFEQTLTDRTLDEFKRQAGILGETITDNAEMAHSIVNASFHNATFSDRIWMHQDVLKNQLSSLLQTGLIQGRNPRQLAVELRKYFNVGIGNSERLMRTELARVQTAAQKRSFEKNGFEEYEFIANGTACEKCAGLDGQHFKIAKMMPGTNAPPMHPNCRCSTAAYQDSAEYEAWLDFLDKGGSTEEWQNTKESKKQTGGKQYSPYDKDNKKDVAASKAYRRISRRNDVEIIARNSGFTEKEIKQIKRHIFYEKHQTYDGYKTLYPDYDMAVAWNRLYRGKILERDILLLRHELLESTLEKKYNLSIAEAHEKATERYDWASKIDEELGMDGEPYGLL</sequence>